<dbReference type="PROSITE" id="PS00138">
    <property type="entry name" value="SUBTILASE_SER"/>
    <property type="match status" value="1"/>
</dbReference>
<proteinExistence type="inferred from homology"/>
<dbReference type="PRINTS" id="PR00723">
    <property type="entry name" value="SUBTILISIN"/>
</dbReference>
<feature type="domain" description="Peptidase S8/S53" evidence="8">
    <location>
        <begin position="154"/>
        <end position="437"/>
    </location>
</feature>
<protein>
    <recommendedName>
        <fullName evidence="8">Peptidase S8/S53 domain-containing protein</fullName>
    </recommendedName>
</protein>
<evidence type="ECO:0000256" key="7">
    <source>
        <dbReference type="SAM" id="Phobius"/>
    </source>
</evidence>
<dbReference type="GO" id="GO:0006508">
    <property type="term" value="P:proteolysis"/>
    <property type="evidence" value="ECO:0007669"/>
    <property type="project" value="UniProtKB-KW"/>
</dbReference>
<dbReference type="InterPro" id="IPR023828">
    <property type="entry name" value="Peptidase_S8_Ser-AS"/>
</dbReference>
<feature type="active site" description="Charge relay system" evidence="5">
    <location>
        <position position="198"/>
    </location>
</feature>
<dbReference type="RefSeq" id="WP_111247034.1">
    <property type="nucleotide sequence ID" value="NZ_JAFLVY010000007.1"/>
</dbReference>
<keyword evidence="7" id="KW-1133">Transmembrane helix</keyword>
<comment type="caution">
    <text evidence="9">The sequence shown here is derived from an EMBL/GenBank/DDBJ whole genome shotgun (WGS) entry which is preliminary data.</text>
</comment>
<feature type="active site" description="Charge relay system" evidence="5">
    <location>
        <position position="384"/>
    </location>
</feature>
<keyword evidence="7" id="KW-0812">Transmembrane</keyword>
<keyword evidence="7" id="KW-0472">Membrane</keyword>
<dbReference type="AlphaFoldDB" id="A0A2W3ZKB1"/>
<dbReference type="Gene3D" id="3.40.50.200">
    <property type="entry name" value="Peptidase S8/S53 domain"/>
    <property type="match status" value="1"/>
</dbReference>
<evidence type="ECO:0000313" key="10">
    <source>
        <dbReference type="Proteomes" id="UP000249828"/>
    </source>
</evidence>
<dbReference type="PROSITE" id="PS00136">
    <property type="entry name" value="SUBTILASE_ASP"/>
    <property type="match status" value="1"/>
</dbReference>
<dbReference type="InterPro" id="IPR015500">
    <property type="entry name" value="Peptidase_S8_subtilisin-rel"/>
</dbReference>
<dbReference type="Pfam" id="PF00082">
    <property type="entry name" value="Peptidase_S8"/>
    <property type="match status" value="1"/>
</dbReference>
<feature type="active site" description="Charge relay system" evidence="5">
    <location>
        <position position="163"/>
    </location>
</feature>
<dbReference type="SUPFAM" id="SSF52743">
    <property type="entry name" value="Subtilisin-like"/>
    <property type="match status" value="1"/>
</dbReference>
<dbReference type="PANTHER" id="PTHR43806:SF11">
    <property type="entry name" value="CEREVISIN-RELATED"/>
    <property type="match status" value="1"/>
</dbReference>
<gene>
    <name evidence="9" type="ORF">CI088_02110</name>
</gene>
<sequence length="679" mass="75588">MKLKKAIMILLSLLVVFLILSISIVQVNAEEDALNILVKEESDIEAVKKELHSIDNRIEFSEIPEIKLLKARKISKKVKEKIETSQDIESFGQMPDIFIEDNRLTSIESGLENIQNIEQAVNKKSSDNFEILDQLAWYKDVMTSNGSSLDISDGKDVKIGLIDSGIDIHHPIFSSALDIANGKSFVDCDSSITDFNGHGTMVAGIITQISPKAVITPYKVLTDTDGESFWVLEAMIQAVNDGQNILNISLGTYKYENISGDNLIIEAFERAVEYASSHEVIIVSSSGNAGINLDQAYEETTIRHLPADIPGVLSISSITFEKKFASYSNSSNNNQFTAPGGEYTYMDGYLDLSKLIYSSYPTNLDNMLSAIGIPQGYMFSAGTSLSVPNVTAVIACYYSYYKNMNGEYPTILRTLNDISLKVLDLGEKGKDSLFGYGLPQIIDSYSLISDTVSPVGEFKEARIEVNTYTQARGFVTNVKDNSGEEVMVTYDKIPNFSKLGNQDIYIRLEDISGNSTLISGEIIIEDTIPPVGELKSNLRIQKGEQINPESFIVSIFDNYDSDLVTFSFFNEIDMNHIGIQDVSLELSDYSGNKTVLTSKLEIVDTIEESDLHEKDDNDSKLLSEKDLKLTEKKLVNKSSNKHLPDTSEIPNNYCWFGFLLLLTALYLVKRRLLTRNNIK</sequence>
<evidence type="ECO:0000256" key="4">
    <source>
        <dbReference type="ARBA" id="ARBA00022825"/>
    </source>
</evidence>
<keyword evidence="2 5" id="KW-0645">Protease</keyword>
<dbReference type="PROSITE" id="PS51892">
    <property type="entry name" value="SUBTILASE"/>
    <property type="match status" value="1"/>
</dbReference>
<dbReference type="InterPro" id="IPR023827">
    <property type="entry name" value="Peptidase_S8_Asp-AS"/>
</dbReference>
<feature type="transmembrane region" description="Helical" evidence="7">
    <location>
        <begin position="649"/>
        <end position="668"/>
    </location>
</feature>
<dbReference type="Proteomes" id="UP000249828">
    <property type="component" value="Unassembled WGS sequence"/>
</dbReference>
<evidence type="ECO:0000259" key="8">
    <source>
        <dbReference type="Pfam" id="PF00082"/>
    </source>
</evidence>
<dbReference type="InterPro" id="IPR000209">
    <property type="entry name" value="Peptidase_S8/S53_dom"/>
</dbReference>
<dbReference type="EMBL" id="PIEU01000022">
    <property type="protein sequence ID" value="PZL76957.1"/>
    <property type="molecule type" value="Genomic_DNA"/>
</dbReference>
<evidence type="ECO:0000256" key="6">
    <source>
        <dbReference type="RuleBase" id="RU003355"/>
    </source>
</evidence>
<reference evidence="9 10" key="1">
    <citation type="submission" date="2017-11" db="EMBL/GenBank/DDBJ databases">
        <title>Draft genome sequence of Enterococcus plantarum TRW2 strain isolated from lettuce.</title>
        <authorList>
            <person name="Kim E.B."/>
            <person name="Marco M.L."/>
            <person name="Williams T.R."/>
            <person name="You I.H."/>
        </authorList>
    </citation>
    <scope>NUCLEOTIDE SEQUENCE [LARGE SCALE GENOMIC DNA]</scope>
    <source>
        <strain evidence="9 10">TRW2</strain>
    </source>
</reference>
<comment type="similarity">
    <text evidence="1 5 6">Belongs to the peptidase S8 family.</text>
</comment>
<accession>A0A2W3ZKB1</accession>
<keyword evidence="10" id="KW-1185">Reference proteome</keyword>
<dbReference type="PANTHER" id="PTHR43806">
    <property type="entry name" value="PEPTIDASE S8"/>
    <property type="match status" value="1"/>
</dbReference>
<organism evidence="9 10">
    <name type="scientific">Enterococcus plantarum</name>
    <dbReference type="NCBI Taxonomy" id="1077675"/>
    <lineage>
        <taxon>Bacteria</taxon>
        <taxon>Bacillati</taxon>
        <taxon>Bacillota</taxon>
        <taxon>Bacilli</taxon>
        <taxon>Lactobacillales</taxon>
        <taxon>Enterococcaceae</taxon>
        <taxon>Enterococcus</taxon>
    </lineage>
</organism>
<keyword evidence="4 5" id="KW-0720">Serine protease</keyword>
<evidence type="ECO:0000256" key="1">
    <source>
        <dbReference type="ARBA" id="ARBA00011073"/>
    </source>
</evidence>
<evidence type="ECO:0000256" key="2">
    <source>
        <dbReference type="ARBA" id="ARBA00022670"/>
    </source>
</evidence>
<keyword evidence="3 5" id="KW-0378">Hydrolase</keyword>
<evidence type="ECO:0000313" key="9">
    <source>
        <dbReference type="EMBL" id="PZL76957.1"/>
    </source>
</evidence>
<dbReference type="InterPro" id="IPR036852">
    <property type="entry name" value="Peptidase_S8/S53_dom_sf"/>
</dbReference>
<evidence type="ECO:0000256" key="5">
    <source>
        <dbReference type="PROSITE-ProRule" id="PRU01240"/>
    </source>
</evidence>
<dbReference type="InterPro" id="IPR050131">
    <property type="entry name" value="Peptidase_S8_subtilisin-like"/>
</dbReference>
<name>A0A2W3ZKB1_9ENTE</name>
<dbReference type="GO" id="GO:0004252">
    <property type="term" value="F:serine-type endopeptidase activity"/>
    <property type="evidence" value="ECO:0007669"/>
    <property type="project" value="UniProtKB-UniRule"/>
</dbReference>
<evidence type="ECO:0000256" key="3">
    <source>
        <dbReference type="ARBA" id="ARBA00022801"/>
    </source>
</evidence>